<gene>
    <name evidence="2" type="ORF">AQJ66_33420</name>
</gene>
<keyword evidence="1" id="KW-0732">Signal</keyword>
<sequence>MIRRTLRSALLTTVAVLAFLPGAAAATPASAAPYPVPAQHRVHPSHPHAVPTAGRVVTHGARLNVRSGPGTGYRVIGHRHVHRVLALRCRTFGSGVYGNHLWYRLRHHRGYVSARYVHVDRALPWC</sequence>
<dbReference type="OrthoDB" id="3482365at2"/>
<protein>
    <recommendedName>
        <fullName evidence="4">SH3b domain-containing protein</fullName>
    </recommendedName>
</protein>
<reference evidence="2 3" key="1">
    <citation type="submission" date="2015-10" db="EMBL/GenBank/DDBJ databases">
        <title>Draft genome sequence of Streptomyces bungoensis DSM 41781, type strain for the species Streptomyces bungoensis.</title>
        <authorList>
            <person name="Ruckert C."/>
            <person name="Winkler A."/>
            <person name="Kalinowski J."/>
            <person name="Kampfer P."/>
            <person name="Glaeser S."/>
        </authorList>
    </citation>
    <scope>NUCLEOTIDE SEQUENCE [LARGE SCALE GENOMIC DNA]</scope>
    <source>
        <strain evidence="2 3">DSM 41781</strain>
    </source>
</reference>
<proteinExistence type="predicted"/>
<name>A0A117R8Z9_9ACTN</name>
<dbReference type="Proteomes" id="UP000053024">
    <property type="component" value="Unassembled WGS sequence"/>
</dbReference>
<dbReference type="STRING" id="285568.AQJ66_33420"/>
<dbReference type="RefSeq" id="WP_061929536.1">
    <property type="nucleotide sequence ID" value="NZ_KQ948875.1"/>
</dbReference>
<evidence type="ECO:0000313" key="3">
    <source>
        <dbReference type="Proteomes" id="UP000053024"/>
    </source>
</evidence>
<keyword evidence="3" id="KW-1185">Reference proteome</keyword>
<comment type="caution">
    <text evidence="2">The sequence shown here is derived from an EMBL/GenBank/DDBJ whole genome shotgun (WGS) entry which is preliminary data.</text>
</comment>
<feature type="signal peptide" evidence="1">
    <location>
        <begin position="1"/>
        <end position="31"/>
    </location>
</feature>
<evidence type="ECO:0000256" key="1">
    <source>
        <dbReference type="SAM" id="SignalP"/>
    </source>
</evidence>
<organism evidence="2 3">
    <name type="scientific">Streptomyces bungoensis</name>
    <dbReference type="NCBI Taxonomy" id="285568"/>
    <lineage>
        <taxon>Bacteria</taxon>
        <taxon>Bacillati</taxon>
        <taxon>Actinomycetota</taxon>
        <taxon>Actinomycetes</taxon>
        <taxon>Kitasatosporales</taxon>
        <taxon>Streptomycetaceae</taxon>
        <taxon>Streptomyces</taxon>
    </lineage>
</organism>
<dbReference type="Gene3D" id="2.30.30.40">
    <property type="entry name" value="SH3 Domains"/>
    <property type="match status" value="1"/>
</dbReference>
<evidence type="ECO:0000313" key="2">
    <source>
        <dbReference type="EMBL" id="KUN77653.1"/>
    </source>
</evidence>
<dbReference type="EMBL" id="LMWX01000063">
    <property type="protein sequence ID" value="KUN77653.1"/>
    <property type="molecule type" value="Genomic_DNA"/>
</dbReference>
<evidence type="ECO:0008006" key="4">
    <source>
        <dbReference type="Google" id="ProtNLM"/>
    </source>
</evidence>
<accession>A0A117R8Z9</accession>
<dbReference type="AlphaFoldDB" id="A0A117R8Z9"/>
<feature type="chain" id="PRO_5007155248" description="SH3b domain-containing protein" evidence="1">
    <location>
        <begin position="32"/>
        <end position="126"/>
    </location>
</feature>